<organism evidence="3">
    <name type="scientific">Granulicella tundricola (strain ATCC BAA-1859 / DSM 23138 / MP5ACTX9)</name>
    <dbReference type="NCBI Taxonomy" id="1198114"/>
    <lineage>
        <taxon>Bacteria</taxon>
        <taxon>Pseudomonadati</taxon>
        <taxon>Acidobacteriota</taxon>
        <taxon>Terriglobia</taxon>
        <taxon>Terriglobales</taxon>
        <taxon>Acidobacteriaceae</taxon>
        <taxon>Granulicella</taxon>
    </lineage>
</organism>
<evidence type="ECO:0008006" key="4">
    <source>
        <dbReference type="Google" id="ProtNLM"/>
    </source>
</evidence>
<accession>E8X6E5</accession>
<dbReference type="InterPro" id="IPR006311">
    <property type="entry name" value="TAT_signal"/>
</dbReference>
<feature type="chain" id="PRO_5003230277" description="Twin-arginine translocation signal domain-containing protein" evidence="1">
    <location>
        <begin position="39"/>
        <end position="514"/>
    </location>
</feature>
<reference evidence="3" key="1">
    <citation type="submission" date="2011-01" db="EMBL/GenBank/DDBJ databases">
        <title>Complete sequence of plasmid1 of Acidobacterium sp. MP5ACTX9.</title>
        <authorList>
            <consortium name="US DOE Joint Genome Institute"/>
            <person name="Lucas S."/>
            <person name="Copeland A."/>
            <person name="Lapidus A."/>
            <person name="Cheng J.-F."/>
            <person name="Goodwin L."/>
            <person name="Pitluck S."/>
            <person name="Teshima H."/>
            <person name="Detter J.C."/>
            <person name="Han C."/>
            <person name="Tapia R."/>
            <person name="Land M."/>
            <person name="Hauser L."/>
            <person name="Kyrpides N."/>
            <person name="Ivanova N."/>
            <person name="Ovchinnikova G."/>
            <person name="Pagani I."/>
            <person name="Rawat S.R."/>
            <person name="Mannisto M."/>
            <person name="Haggblom M.M."/>
            <person name="Woyke T."/>
        </authorList>
    </citation>
    <scope>NUCLEOTIDE SEQUENCE [LARGE SCALE GENOMIC DNA]</scope>
    <source>
        <strain evidence="3">MP5ACTX9</strain>
        <plasmid evidence="3">Plasmid pACIX901</plasmid>
    </source>
</reference>
<dbReference type="AlphaFoldDB" id="E8X6E5"/>
<dbReference type="KEGG" id="acm:AciX9_4253"/>
<name>E8X6E5_GRATM</name>
<gene>
    <name evidence="2" type="ordered locus">AciX9_4253</name>
</gene>
<dbReference type="RefSeq" id="WP_013572941.1">
    <property type="nucleotide sequence ID" value="NC_015057.1"/>
</dbReference>
<protein>
    <recommendedName>
        <fullName evidence="4">Twin-arginine translocation signal domain-containing protein</fullName>
    </recommendedName>
</protein>
<feature type="signal peptide" evidence="1">
    <location>
        <begin position="1"/>
        <end position="38"/>
    </location>
</feature>
<evidence type="ECO:0000256" key="1">
    <source>
        <dbReference type="SAM" id="SignalP"/>
    </source>
</evidence>
<dbReference type="OrthoDB" id="144574at2"/>
<dbReference type="HOGENOM" id="CLU_551843_0_0_0"/>
<geneLocation type="plasmid" evidence="2 3">
    <name>pACIX901</name>
</geneLocation>
<sequence length="514" mass="56336">MEDSTQSATDTTRRRFLKQIAAAPALALASGGSALSQAATKPAASPATKTNKFVAIQIGGRSFVDEGVDQCLDTLQQVGGVNVVMATVFTYGSGLAGRQVHGEPLPDHGIKEYDRVQGGSFTRVHPEFYAASPIKDIRAPELGDFDILADVIPKTKAKGMQTYALFEENYNPRLIPNFAAIAEVDLYGRVGGTTCFNNPNARAFLSSMVSDWVTNNDIDGLMWESERQGPLNNTIGASFNKIFPRRSSTANCFCEHCIRKAKEVGIDGNRARQGYIALDHWVIRTQAGPATSDGSFVGLWRLFLEFPEIFAWERFWYTSQEEMYALIYGTAKAIKPRLQVGWHIMHVVTMSPFYSADTNYARLVPFSDYLKPCPYNNCAGPRLAQYIRNVQSTIFRDLTPERVLDMHYAFFGYTGEPTLDKLPTSGLSGDTVGIETKRAIADVQGAIPIYPGIDIDVPTELNEKRTQPSDVRAATLSALKAGAPGVVLSRKYAEMKLTNIAGAKQALHDFGAIG</sequence>
<dbReference type="Proteomes" id="UP000000343">
    <property type="component" value="Plasmid pACIX901"/>
</dbReference>
<evidence type="ECO:0000313" key="3">
    <source>
        <dbReference type="Proteomes" id="UP000000343"/>
    </source>
</evidence>
<keyword evidence="1" id="KW-0732">Signal</keyword>
<keyword evidence="2" id="KW-0614">Plasmid</keyword>
<dbReference type="PROSITE" id="PS51318">
    <property type="entry name" value="TAT"/>
    <property type="match status" value="1"/>
</dbReference>
<keyword evidence="3" id="KW-1185">Reference proteome</keyword>
<dbReference type="EMBL" id="CP002481">
    <property type="protein sequence ID" value="ADW71029.1"/>
    <property type="molecule type" value="Genomic_DNA"/>
</dbReference>
<evidence type="ECO:0000313" key="2">
    <source>
        <dbReference type="EMBL" id="ADW71029.1"/>
    </source>
</evidence>
<proteinExistence type="predicted"/>